<dbReference type="AlphaFoldDB" id="A0A7G2IXG5"/>
<evidence type="ECO:0000313" key="2">
    <source>
        <dbReference type="EMBL" id="CDL41113.1"/>
    </source>
</evidence>
<evidence type="ECO:0000259" key="1">
    <source>
        <dbReference type="Pfam" id="PF08351"/>
    </source>
</evidence>
<proteinExistence type="predicted"/>
<dbReference type="InterPro" id="IPR013562">
    <property type="entry name" value="TmcA/NAT10_N"/>
</dbReference>
<protein>
    <submittedName>
        <fullName evidence="2">Predicted P-loop ATPase fused to an acetyltransferase COG1444</fullName>
    </submittedName>
</protein>
<name>A0A7G2IXG5_CITFR</name>
<dbReference type="GO" id="GO:0016740">
    <property type="term" value="F:transferase activity"/>
    <property type="evidence" value="ECO:0007669"/>
    <property type="project" value="UniProtKB-KW"/>
</dbReference>
<dbReference type="Proteomes" id="UP000019194">
    <property type="component" value="Unassembled WGS sequence"/>
</dbReference>
<reference evidence="2 3" key="1">
    <citation type="submission" date="2013-10" db="EMBL/GenBank/DDBJ databases">
        <title>Antibiotic resistance diversity of beta-lactamase producers in the General Hospital Vienna.</title>
        <authorList>
            <person name="Barisic I."/>
            <person name="Mitteregger D."/>
            <person name="Hirschl A.M."/>
            <person name="Noehammer C."/>
            <person name="Wiesinger-Mayr H."/>
        </authorList>
    </citation>
    <scope>NUCLEOTIDE SEQUENCE [LARGE SCALE GENOMIC DNA]</scope>
    <source>
        <strain evidence="2 3">ISC11</strain>
    </source>
</reference>
<sequence>MSDNTALRALTEQMAREGIRRLLIISGEENWCQGQALALRDILPGDWLWVGANAPAEPNCTPQALQNVTGARVSSCSFRRRAGI</sequence>
<evidence type="ECO:0000313" key="3">
    <source>
        <dbReference type="Proteomes" id="UP000019194"/>
    </source>
</evidence>
<organism evidence="2 3">
    <name type="scientific">Citrobacter freundii</name>
    <dbReference type="NCBI Taxonomy" id="546"/>
    <lineage>
        <taxon>Bacteria</taxon>
        <taxon>Pseudomonadati</taxon>
        <taxon>Pseudomonadota</taxon>
        <taxon>Gammaproteobacteria</taxon>
        <taxon>Enterobacterales</taxon>
        <taxon>Enterobacteriaceae</taxon>
        <taxon>Citrobacter</taxon>
        <taxon>Citrobacter freundii complex</taxon>
    </lineage>
</organism>
<feature type="domain" description="TmcA/NAT10 N-terminal" evidence="1">
    <location>
        <begin position="6"/>
        <end position="66"/>
    </location>
</feature>
<dbReference type="Gene3D" id="3.40.50.11040">
    <property type="match status" value="1"/>
</dbReference>
<comment type="caution">
    <text evidence="2">The sequence shown here is derived from an EMBL/GenBank/DDBJ whole genome shotgun (WGS) entry which is preliminary data.</text>
</comment>
<dbReference type="EMBL" id="CBWP010000082">
    <property type="protein sequence ID" value="CDL41113.1"/>
    <property type="molecule type" value="Genomic_DNA"/>
</dbReference>
<dbReference type="Pfam" id="PF08351">
    <property type="entry name" value="TmcA_N"/>
    <property type="match status" value="1"/>
</dbReference>
<accession>A0A7G2IXG5</accession>